<organism evidence="3 4">
    <name type="scientific">Novosphingobium mangrovi</name>
    <name type="common">ex Huang et al. 2023</name>
    <dbReference type="NCBI Taxonomy" id="2976432"/>
    <lineage>
        <taxon>Bacteria</taxon>
        <taxon>Pseudomonadati</taxon>
        <taxon>Pseudomonadota</taxon>
        <taxon>Alphaproteobacteria</taxon>
        <taxon>Sphingomonadales</taxon>
        <taxon>Sphingomonadaceae</taxon>
        <taxon>Novosphingobium</taxon>
    </lineage>
</organism>
<dbReference type="RefSeq" id="WP_260047536.1">
    <property type="nucleotide sequence ID" value="NZ_JANZXA010000015.1"/>
</dbReference>
<keyword evidence="1" id="KW-0175">Coiled coil</keyword>
<proteinExistence type="predicted"/>
<feature type="coiled-coil region" evidence="1">
    <location>
        <begin position="255"/>
        <end position="313"/>
    </location>
</feature>
<name>A0ABT2I9K7_9SPHN</name>
<dbReference type="PANTHER" id="PTHR30203">
    <property type="entry name" value="OUTER MEMBRANE CATION EFFLUX PROTEIN"/>
    <property type="match status" value="1"/>
</dbReference>
<sequence>MVLSLCLAGCAQHQALRPPTLGELGLEVPDTRLVDTGGSEGERQGLASSVDWWRAFDDPQLNELVERALAQSPEVRIAALTHPKQLDEHRLAVSADIARSYVELRGAQQRAERIREALGRQDQLIRLAGFRSEAQLVPSLDMVRATAERDRIAAGIPPVEARISERLGHIAALAGDAPGAFGPNLEAVGPVPRGPDRVLDVPPAELQRRRPDLVAAARRFAKSGFLGYRPESARIAYKRAVLSALEEARARNAAFRQAKAREMALEKALESARRAATLAYDDYRQGEAGYAVLEQAQGALLSVEKSLEQARTARACALIDVFEAQGPVPVRDGQPGSRTGDAGAGNE</sequence>
<evidence type="ECO:0008006" key="5">
    <source>
        <dbReference type="Google" id="ProtNLM"/>
    </source>
</evidence>
<dbReference type="PANTHER" id="PTHR30203:SF25">
    <property type="entry name" value="OUTER MEMBRANE PROTEIN-RELATED"/>
    <property type="match status" value="1"/>
</dbReference>
<dbReference type="Gene3D" id="1.20.1600.10">
    <property type="entry name" value="Outer membrane efflux proteins (OEP)"/>
    <property type="match status" value="3"/>
</dbReference>
<protein>
    <recommendedName>
        <fullName evidence="5">TolC family protein</fullName>
    </recommendedName>
</protein>
<comment type="caution">
    <text evidence="3">The sequence shown here is derived from an EMBL/GenBank/DDBJ whole genome shotgun (WGS) entry which is preliminary data.</text>
</comment>
<accession>A0ABT2I9K7</accession>
<gene>
    <name evidence="3" type="ORF">NZK81_18310</name>
</gene>
<reference evidence="3" key="1">
    <citation type="submission" date="2022-09" db="EMBL/GenBank/DDBJ databases">
        <title>Novosphingobium sp. Nov., a polycyclic aromatic hydrocarbon-degrading bacterium isolated form mangrove sediments in HongKong.</title>
        <authorList>
            <person name="Hu Z."/>
        </authorList>
    </citation>
    <scope>NUCLEOTIDE SEQUENCE</scope>
    <source>
        <strain evidence="3">HK4-1</strain>
    </source>
</reference>
<dbReference type="Proteomes" id="UP001165583">
    <property type="component" value="Unassembled WGS sequence"/>
</dbReference>
<dbReference type="EMBL" id="JANZXA010000015">
    <property type="protein sequence ID" value="MCT2401510.1"/>
    <property type="molecule type" value="Genomic_DNA"/>
</dbReference>
<evidence type="ECO:0000256" key="1">
    <source>
        <dbReference type="SAM" id="Coils"/>
    </source>
</evidence>
<keyword evidence="4" id="KW-1185">Reference proteome</keyword>
<dbReference type="SUPFAM" id="SSF56954">
    <property type="entry name" value="Outer membrane efflux proteins (OEP)"/>
    <property type="match status" value="1"/>
</dbReference>
<evidence type="ECO:0000313" key="4">
    <source>
        <dbReference type="Proteomes" id="UP001165583"/>
    </source>
</evidence>
<dbReference type="InterPro" id="IPR010131">
    <property type="entry name" value="MdtP/NodT-like"/>
</dbReference>
<feature type="region of interest" description="Disordered" evidence="2">
    <location>
        <begin position="327"/>
        <end position="347"/>
    </location>
</feature>
<evidence type="ECO:0000256" key="2">
    <source>
        <dbReference type="SAM" id="MobiDB-lite"/>
    </source>
</evidence>
<evidence type="ECO:0000313" key="3">
    <source>
        <dbReference type="EMBL" id="MCT2401510.1"/>
    </source>
</evidence>